<evidence type="ECO:0008006" key="4">
    <source>
        <dbReference type="Google" id="ProtNLM"/>
    </source>
</evidence>
<protein>
    <recommendedName>
        <fullName evidence="4">MtN3/saliva family protein</fullName>
    </recommendedName>
</protein>
<dbReference type="eggNOG" id="COG4095">
    <property type="taxonomic scope" value="Bacteria"/>
</dbReference>
<keyword evidence="1" id="KW-1133">Transmembrane helix</keyword>
<feature type="transmembrane region" description="Helical" evidence="1">
    <location>
        <begin position="16"/>
        <end position="35"/>
    </location>
</feature>
<dbReference type="EMBL" id="ACKZ01000029">
    <property type="protein sequence ID" value="EEW36397.1"/>
    <property type="molecule type" value="Genomic_DNA"/>
</dbReference>
<keyword evidence="3" id="KW-1185">Reference proteome</keyword>
<proteinExistence type="predicted"/>
<keyword evidence="1" id="KW-0812">Transmembrane</keyword>
<organism evidence="2 3">
    <name type="scientific">Granulicatella adiacens ATCC 49175</name>
    <dbReference type="NCBI Taxonomy" id="638301"/>
    <lineage>
        <taxon>Bacteria</taxon>
        <taxon>Bacillati</taxon>
        <taxon>Bacillota</taxon>
        <taxon>Bacilli</taxon>
        <taxon>Lactobacillales</taxon>
        <taxon>Carnobacteriaceae</taxon>
        <taxon>Granulicatella</taxon>
    </lineage>
</organism>
<dbReference type="Gene3D" id="1.20.1280.290">
    <property type="match status" value="1"/>
</dbReference>
<sequence length="94" mass="10164">MKGADCMKLSEKQTQVLGWIATCMSVAMYVAYIPQIMNNLAGNKGDFIQPLVAALNCSLWVYYGLFKPNRDIPLAAANAPGIFFGLASALTALF</sequence>
<dbReference type="Proteomes" id="UP000005926">
    <property type="component" value="Unassembled WGS sequence"/>
</dbReference>
<dbReference type="InterPro" id="IPR004316">
    <property type="entry name" value="SWEET_rpt"/>
</dbReference>
<comment type="caution">
    <text evidence="2">The sequence shown here is derived from an EMBL/GenBank/DDBJ whole genome shotgun (WGS) entry which is preliminary data.</text>
</comment>
<accession>C8NIK0</accession>
<evidence type="ECO:0000313" key="3">
    <source>
        <dbReference type="Proteomes" id="UP000005926"/>
    </source>
</evidence>
<evidence type="ECO:0000256" key="1">
    <source>
        <dbReference type="SAM" id="Phobius"/>
    </source>
</evidence>
<dbReference type="GO" id="GO:0016020">
    <property type="term" value="C:membrane"/>
    <property type="evidence" value="ECO:0007669"/>
    <property type="project" value="InterPro"/>
</dbReference>
<name>C8NIK0_9LACT</name>
<reference evidence="2 3" key="1">
    <citation type="submission" date="2009-08" db="EMBL/GenBank/DDBJ databases">
        <authorList>
            <person name="Muzny D."/>
            <person name="Qin X."/>
            <person name="Deng J."/>
            <person name="Jiang H."/>
            <person name="Liu Y."/>
            <person name="Qu J."/>
            <person name="Song X.-Z."/>
            <person name="Zhang L."/>
            <person name="Thornton R."/>
            <person name="Coyle M."/>
            <person name="Francisco L."/>
            <person name="Jackson L."/>
            <person name="Javaid M."/>
            <person name="Korchina V."/>
            <person name="Kovar C."/>
            <person name="Mata R."/>
            <person name="Mathew T."/>
            <person name="Ngo R."/>
            <person name="Nguyen L."/>
            <person name="Nguyen N."/>
            <person name="Okwuonu G."/>
            <person name="Ongeri F."/>
            <person name="Pham C."/>
            <person name="Simmons D."/>
            <person name="Wilczek-Boney K."/>
            <person name="Hale W."/>
            <person name="Jakkamsetti A."/>
            <person name="Pham P."/>
            <person name="Ruth R."/>
            <person name="San Lucas F."/>
            <person name="Warren J."/>
            <person name="Zhang J."/>
            <person name="Zhao Z."/>
            <person name="Zhou C."/>
            <person name="Zhu D."/>
            <person name="Lee S."/>
            <person name="Bess C."/>
            <person name="Blankenburg K."/>
            <person name="Forbes L."/>
            <person name="Fu Q."/>
            <person name="Gubbala S."/>
            <person name="Hirani K."/>
            <person name="Jayaseelan J.C."/>
            <person name="Lara F."/>
            <person name="Munidasa M."/>
            <person name="Palculict T."/>
            <person name="Patil S."/>
            <person name="Pu L.-L."/>
            <person name="Saada N."/>
            <person name="Tang L."/>
            <person name="Weissenberger G."/>
            <person name="Zhu Y."/>
            <person name="Hemphill L."/>
            <person name="Shang Y."/>
            <person name="Youmans B."/>
            <person name="Ayvaz T."/>
            <person name="Ross M."/>
            <person name="Santibanez J."/>
            <person name="Aqrawi P."/>
            <person name="Gross S."/>
            <person name="Joshi V."/>
            <person name="Fowler G."/>
            <person name="Nazareth L."/>
            <person name="Reid J."/>
            <person name="Worley K."/>
            <person name="Petrosino J."/>
            <person name="Highlander S."/>
            <person name="Gibbs R."/>
        </authorList>
    </citation>
    <scope>NUCLEOTIDE SEQUENCE [LARGE SCALE GENOMIC DNA]</scope>
    <source>
        <strain evidence="2 3">ATCC 49175</strain>
    </source>
</reference>
<dbReference type="STRING" id="638301.HMPREF0444_1745"/>
<gene>
    <name evidence="2" type="ORF">HMPREF0444_1745</name>
</gene>
<keyword evidence="1" id="KW-0472">Membrane</keyword>
<dbReference type="HOGENOM" id="CLU_163406_1_0_9"/>
<dbReference type="AlphaFoldDB" id="C8NIK0"/>
<feature type="transmembrane region" description="Helical" evidence="1">
    <location>
        <begin position="72"/>
        <end position="93"/>
    </location>
</feature>
<dbReference type="Pfam" id="PF03083">
    <property type="entry name" value="MtN3_slv"/>
    <property type="match status" value="1"/>
</dbReference>
<evidence type="ECO:0000313" key="2">
    <source>
        <dbReference type="EMBL" id="EEW36397.1"/>
    </source>
</evidence>
<feature type="transmembrane region" description="Helical" evidence="1">
    <location>
        <begin position="47"/>
        <end position="65"/>
    </location>
</feature>